<comment type="subcellular location">
    <subcellularLocation>
        <location evidence="1">Cell membrane</location>
        <topology evidence="1">Multi-pass membrane protein</topology>
    </subcellularLocation>
</comment>
<keyword evidence="3 6" id="KW-0812">Transmembrane</keyword>
<evidence type="ECO:0008006" key="9">
    <source>
        <dbReference type="Google" id="ProtNLM"/>
    </source>
</evidence>
<protein>
    <recommendedName>
        <fullName evidence="9">Membrane protein involved in the export of O-antigen and teichoic acid</fullName>
    </recommendedName>
</protein>
<evidence type="ECO:0000256" key="2">
    <source>
        <dbReference type="ARBA" id="ARBA00022475"/>
    </source>
</evidence>
<dbReference type="eggNOG" id="COG2244">
    <property type="taxonomic scope" value="Bacteria"/>
</dbReference>
<evidence type="ECO:0000256" key="6">
    <source>
        <dbReference type="SAM" id="Phobius"/>
    </source>
</evidence>
<dbReference type="STRING" id="929556.Solca_3175"/>
<feature type="transmembrane region" description="Helical" evidence="6">
    <location>
        <begin position="128"/>
        <end position="147"/>
    </location>
</feature>
<name>H8KNQ5_SOLCM</name>
<keyword evidence="5 6" id="KW-0472">Membrane</keyword>
<feature type="transmembrane region" description="Helical" evidence="6">
    <location>
        <begin position="304"/>
        <end position="321"/>
    </location>
</feature>
<dbReference type="HOGENOM" id="CLU_037830_1_0_10"/>
<feature type="transmembrane region" description="Helical" evidence="6">
    <location>
        <begin position="228"/>
        <end position="254"/>
    </location>
</feature>
<evidence type="ECO:0000256" key="4">
    <source>
        <dbReference type="ARBA" id="ARBA00022989"/>
    </source>
</evidence>
<feature type="transmembrane region" description="Helical" evidence="6">
    <location>
        <begin position="100"/>
        <end position="122"/>
    </location>
</feature>
<keyword evidence="2" id="KW-1003">Cell membrane</keyword>
<dbReference type="Proteomes" id="UP000007590">
    <property type="component" value="Chromosome"/>
</dbReference>
<organism evidence="7 8">
    <name type="scientific">Solitalea canadensis (strain ATCC 29591 / DSM 3403 / JCM 21819 / LMG 8368 / NBRC 15130 / NCIMB 12057 / USAM 9D)</name>
    <name type="common">Flexibacter canadensis</name>
    <dbReference type="NCBI Taxonomy" id="929556"/>
    <lineage>
        <taxon>Bacteria</taxon>
        <taxon>Pseudomonadati</taxon>
        <taxon>Bacteroidota</taxon>
        <taxon>Sphingobacteriia</taxon>
        <taxon>Sphingobacteriales</taxon>
        <taxon>Sphingobacteriaceae</taxon>
        <taxon>Solitalea</taxon>
    </lineage>
</organism>
<dbReference type="PANTHER" id="PTHR30250:SF28">
    <property type="entry name" value="POLYSACCHARIDE BIOSYNTHESIS PROTEIN"/>
    <property type="match status" value="1"/>
</dbReference>
<evidence type="ECO:0000256" key="1">
    <source>
        <dbReference type="ARBA" id="ARBA00004651"/>
    </source>
</evidence>
<evidence type="ECO:0000313" key="7">
    <source>
        <dbReference type="EMBL" id="AFD08188.1"/>
    </source>
</evidence>
<feature type="transmembrane region" description="Helical" evidence="6">
    <location>
        <begin position="434"/>
        <end position="451"/>
    </location>
</feature>
<feature type="transmembrane region" description="Helical" evidence="6">
    <location>
        <begin position="159"/>
        <end position="178"/>
    </location>
</feature>
<feature type="transmembrane region" description="Helical" evidence="6">
    <location>
        <begin position="369"/>
        <end position="390"/>
    </location>
</feature>
<dbReference type="KEGG" id="scn:Solca_3175"/>
<feature type="transmembrane region" description="Helical" evidence="6">
    <location>
        <begin position="29"/>
        <end position="51"/>
    </location>
</feature>
<dbReference type="EMBL" id="CP003349">
    <property type="protein sequence ID" value="AFD08188.1"/>
    <property type="molecule type" value="Genomic_DNA"/>
</dbReference>
<keyword evidence="8" id="KW-1185">Reference proteome</keyword>
<evidence type="ECO:0000256" key="3">
    <source>
        <dbReference type="ARBA" id="ARBA00022692"/>
    </source>
</evidence>
<proteinExistence type="predicted"/>
<evidence type="ECO:0000313" key="8">
    <source>
        <dbReference type="Proteomes" id="UP000007590"/>
    </source>
</evidence>
<dbReference type="AlphaFoldDB" id="H8KNQ5"/>
<reference evidence="7" key="1">
    <citation type="submission" date="2012-02" db="EMBL/GenBank/DDBJ databases">
        <title>The complete genome of Solitalea canadensis DSM 3403.</title>
        <authorList>
            <consortium name="US DOE Joint Genome Institute (JGI-PGF)"/>
            <person name="Lucas S."/>
            <person name="Copeland A."/>
            <person name="Lapidus A."/>
            <person name="Glavina del Rio T."/>
            <person name="Dalin E."/>
            <person name="Tice H."/>
            <person name="Bruce D."/>
            <person name="Goodwin L."/>
            <person name="Pitluck S."/>
            <person name="Peters L."/>
            <person name="Ovchinnikova G."/>
            <person name="Lu M."/>
            <person name="Kyrpides N."/>
            <person name="Mavromatis K."/>
            <person name="Ivanova N."/>
            <person name="Brettin T."/>
            <person name="Detter J.C."/>
            <person name="Han C."/>
            <person name="Larimer F."/>
            <person name="Land M."/>
            <person name="Hauser L."/>
            <person name="Markowitz V."/>
            <person name="Cheng J.-F."/>
            <person name="Hugenholtz P."/>
            <person name="Woyke T."/>
            <person name="Wu D."/>
            <person name="Spring S."/>
            <person name="Schroeder M."/>
            <person name="Kopitz M."/>
            <person name="Brambilla E."/>
            <person name="Klenk H.-P."/>
            <person name="Eisen J.A."/>
        </authorList>
    </citation>
    <scope>NUCLEOTIDE SEQUENCE</scope>
    <source>
        <strain evidence="7">DSM 3403</strain>
    </source>
</reference>
<keyword evidence="4 6" id="KW-1133">Transmembrane helix</keyword>
<accession>H8KNQ5</accession>
<gene>
    <name evidence="7" type="ordered locus">Solca_3175</name>
</gene>
<feature type="transmembrane region" description="Helical" evidence="6">
    <location>
        <begin position="260"/>
        <end position="283"/>
    </location>
</feature>
<sequence length="482" mass="54294">MLLSKQISGPLRNSLHVLKNLSSSKYFKGAALISLGTVLGQVVLMGITVLFLKDIYTPDVFGVQANLISISFILSYVATLKMESAIPLSKGEDKYKVLGIALISVVVISIVVVVICLGINIYPEFRNYLGVSVLIMGCYNVFRAWNLDHEKFRNVGLSNFLRPFFQAILQLCLGLILINKYDGLIYGFLIAYAISVIVLLWSVKLEKKRVFSKAEYIEQIIIHKQIPLYNLPAVLITTLGTNFVPVILTILYSTNVTGQYGMLASTVGFPLGLVGAAVAQVFFPRVAKIDDLEGRRRLVERSIIYLYGISFLFFIPVIFYSKPIILAVLGKQWSLTAEFAGVMSISYLFSMVSSPISSYALVSKNQKTATVITIVETITRFIVLYLGYYFLNSPMLSISLYAIACTIIYIYYINWILRLLNSSLIDFIKRNIGYFRYDLLFVIIVLTAQYFGGTSYAVLIFIVAFVFIMIDKFKFLKYRYLS</sequence>
<feature type="transmembrane region" description="Helical" evidence="6">
    <location>
        <begin position="341"/>
        <end position="362"/>
    </location>
</feature>
<dbReference type="PANTHER" id="PTHR30250">
    <property type="entry name" value="PST FAMILY PREDICTED COLANIC ACID TRANSPORTER"/>
    <property type="match status" value="1"/>
</dbReference>
<feature type="transmembrane region" description="Helical" evidence="6">
    <location>
        <begin position="396"/>
        <end position="413"/>
    </location>
</feature>
<feature type="transmembrane region" description="Helical" evidence="6">
    <location>
        <begin position="63"/>
        <end position="80"/>
    </location>
</feature>
<dbReference type="InterPro" id="IPR050833">
    <property type="entry name" value="Poly_Biosynth_Transport"/>
</dbReference>
<feature type="transmembrane region" description="Helical" evidence="6">
    <location>
        <begin position="184"/>
        <end position="203"/>
    </location>
</feature>
<evidence type="ECO:0000256" key="5">
    <source>
        <dbReference type="ARBA" id="ARBA00023136"/>
    </source>
</evidence>
<dbReference type="GO" id="GO:0005886">
    <property type="term" value="C:plasma membrane"/>
    <property type="evidence" value="ECO:0007669"/>
    <property type="project" value="UniProtKB-SubCell"/>
</dbReference>